<organism evidence="5 6">
    <name type="scientific">Celerinatantimonas diazotrophica</name>
    <dbReference type="NCBI Taxonomy" id="412034"/>
    <lineage>
        <taxon>Bacteria</taxon>
        <taxon>Pseudomonadati</taxon>
        <taxon>Pseudomonadota</taxon>
        <taxon>Gammaproteobacteria</taxon>
        <taxon>Celerinatantimonadaceae</taxon>
        <taxon>Celerinatantimonas</taxon>
    </lineage>
</organism>
<keyword evidence="2 4" id="KW-0479">Metal-binding</keyword>
<accession>A0A4R1KH00</accession>
<dbReference type="OrthoDB" id="285675at2"/>
<comment type="function">
    <text evidence="4">Involved in iron-sulfur (Fe-S) cluster assembly. May act as a regulator of Fe-S biogenesis.</text>
</comment>
<dbReference type="GO" id="GO:0008198">
    <property type="term" value="F:ferrous iron binding"/>
    <property type="evidence" value="ECO:0007669"/>
    <property type="project" value="TreeGrafter"/>
</dbReference>
<dbReference type="HAMAP" id="MF_00142">
    <property type="entry name" value="CyaY"/>
    <property type="match status" value="1"/>
</dbReference>
<evidence type="ECO:0000313" key="5">
    <source>
        <dbReference type="EMBL" id="TCK63333.1"/>
    </source>
</evidence>
<keyword evidence="6" id="KW-1185">Reference proteome</keyword>
<dbReference type="Gene3D" id="3.30.920.10">
    <property type="entry name" value="Frataxin/CyaY"/>
    <property type="match status" value="1"/>
</dbReference>
<dbReference type="PANTHER" id="PTHR16821:SF2">
    <property type="entry name" value="FRATAXIN, MITOCHONDRIAL"/>
    <property type="match status" value="1"/>
</dbReference>
<dbReference type="InterPro" id="IPR036524">
    <property type="entry name" value="Frataxin/CyaY_sf"/>
</dbReference>
<reference evidence="5 6" key="1">
    <citation type="submission" date="2019-03" db="EMBL/GenBank/DDBJ databases">
        <title>Genomic Encyclopedia of Type Strains, Phase IV (KMG-IV): sequencing the most valuable type-strain genomes for metagenomic binning, comparative biology and taxonomic classification.</title>
        <authorList>
            <person name="Goeker M."/>
        </authorList>
    </citation>
    <scope>NUCLEOTIDE SEQUENCE [LARGE SCALE GENOMIC DNA]</scope>
    <source>
        <strain evidence="5 6">DSM 18577</strain>
    </source>
</reference>
<dbReference type="InterPro" id="IPR020895">
    <property type="entry name" value="Frataxin_CS"/>
</dbReference>
<gene>
    <name evidence="4" type="primary">cyaY</name>
    <name evidence="5" type="ORF">EV690_0219</name>
</gene>
<dbReference type="Proteomes" id="UP000295565">
    <property type="component" value="Unassembled WGS sequence"/>
</dbReference>
<dbReference type="PANTHER" id="PTHR16821">
    <property type="entry name" value="FRATAXIN"/>
    <property type="match status" value="1"/>
</dbReference>
<evidence type="ECO:0000256" key="4">
    <source>
        <dbReference type="HAMAP-Rule" id="MF_00142"/>
    </source>
</evidence>
<dbReference type="PROSITE" id="PS50810">
    <property type="entry name" value="FRATAXIN_2"/>
    <property type="match status" value="1"/>
</dbReference>
<sequence>MTDSEFHQLADDFFERMEQALDEHPGDIDYEGEGGLLKLLFENGSHMVINKQEPLHQIWVATKSDGHHFEYQDNHWVDNRGGGELNEFIVKAIEQQSGERLILS</sequence>
<evidence type="ECO:0000256" key="2">
    <source>
        <dbReference type="ARBA" id="ARBA00022723"/>
    </source>
</evidence>
<protein>
    <recommendedName>
        <fullName evidence="4">Iron-sulfur cluster assembly protein CyaY</fullName>
    </recommendedName>
</protein>
<dbReference type="Pfam" id="PF01491">
    <property type="entry name" value="Frataxin_Cyay"/>
    <property type="match status" value="1"/>
</dbReference>
<keyword evidence="3 4" id="KW-0408">Iron</keyword>
<dbReference type="GO" id="GO:0005829">
    <property type="term" value="C:cytosol"/>
    <property type="evidence" value="ECO:0007669"/>
    <property type="project" value="TreeGrafter"/>
</dbReference>
<evidence type="ECO:0000313" key="6">
    <source>
        <dbReference type="Proteomes" id="UP000295565"/>
    </source>
</evidence>
<comment type="caution">
    <text evidence="5">The sequence shown here is derived from an EMBL/GenBank/DDBJ whole genome shotgun (WGS) entry which is preliminary data.</text>
</comment>
<comment type="similarity">
    <text evidence="1 4">Belongs to the frataxin family.</text>
</comment>
<dbReference type="SUPFAM" id="SSF55387">
    <property type="entry name" value="Frataxin/Nqo15-like"/>
    <property type="match status" value="1"/>
</dbReference>
<dbReference type="NCBIfam" id="TIGR03421">
    <property type="entry name" value="FeS_CyaY"/>
    <property type="match status" value="1"/>
</dbReference>
<evidence type="ECO:0000256" key="1">
    <source>
        <dbReference type="ARBA" id="ARBA00008183"/>
    </source>
</evidence>
<dbReference type="InterPro" id="IPR002908">
    <property type="entry name" value="Frataxin/CyaY"/>
</dbReference>
<evidence type="ECO:0000256" key="3">
    <source>
        <dbReference type="ARBA" id="ARBA00023004"/>
    </source>
</evidence>
<dbReference type="GO" id="GO:0016226">
    <property type="term" value="P:iron-sulfur cluster assembly"/>
    <property type="evidence" value="ECO:0007669"/>
    <property type="project" value="UniProtKB-UniRule"/>
</dbReference>
<dbReference type="SMART" id="SM01219">
    <property type="entry name" value="Frataxin_Cyay"/>
    <property type="match status" value="1"/>
</dbReference>
<proteinExistence type="inferred from homology"/>
<dbReference type="GO" id="GO:0008199">
    <property type="term" value="F:ferric iron binding"/>
    <property type="evidence" value="ECO:0007669"/>
    <property type="project" value="InterPro"/>
</dbReference>
<dbReference type="EMBL" id="SMGD01000002">
    <property type="protein sequence ID" value="TCK63333.1"/>
    <property type="molecule type" value="Genomic_DNA"/>
</dbReference>
<dbReference type="RefSeq" id="WP_131911090.1">
    <property type="nucleotide sequence ID" value="NZ_OU594967.1"/>
</dbReference>
<dbReference type="PROSITE" id="PS01344">
    <property type="entry name" value="FRATAXIN_1"/>
    <property type="match status" value="1"/>
</dbReference>
<dbReference type="AlphaFoldDB" id="A0A4R1KH00"/>
<name>A0A4R1KH00_9GAMM</name>
<dbReference type="InterPro" id="IPR047584">
    <property type="entry name" value="CyaY"/>
</dbReference>